<evidence type="ECO:0000256" key="1">
    <source>
        <dbReference type="ARBA" id="ARBA00004123"/>
    </source>
</evidence>
<sequence length="468" mass="49357">MHVADPCVGVLTNLEVLALLRQQQRRLPSLQSLLLSHSSSSSSSGYSRQHGGESEKGAASSPTSDSAGEGACEVLRPETVKAYLYQHMLNHTLQEYIHSTCPYLSLLDSSPQERLPAAEKGVRDARPRVTFSAPQSRGSHRQDENATPVGPSHNAPATEGSDLRQIRSVSCLGGGPSPMVTRGLQKLLGRRFFSCVGPCLEVLSLRYGLYQAELLQMLNLGASKPVEIYAIVEECAIRLSENEVNEILEAIQHYWVEHNTTPLPYSAGGTGTLAPWPPSSQLEHGTGALGSGASSAAASSSSPGGANGSALLAPQDGRSNSGQDASFADLARGPEVSLKPSKFPPTHAVSPLLGPRPAGRLSDSSLTRLGPDETQNFLQTLEMCHAGEPFGEGENTASGGLQASTASAEATPSHAEEEETEPQDDSRGARRGRRGAKKATSSSRKPRSRSAPGSRKRLVTAGEAEDAA</sequence>
<comment type="caution">
    <text evidence="8">The sequence shown here is derived from an EMBL/GenBank/DDBJ whole genome shotgun (WGS) entry which is preliminary data.</text>
</comment>
<evidence type="ECO:0000256" key="6">
    <source>
        <dbReference type="ARBA" id="ARBA00023242"/>
    </source>
</evidence>
<feature type="compositionally biased region" description="Basic residues" evidence="7">
    <location>
        <begin position="444"/>
        <end position="458"/>
    </location>
</feature>
<evidence type="ECO:0000256" key="7">
    <source>
        <dbReference type="SAM" id="MobiDB-lite"/>
    </source>
</evidence>
<feature type="region of interest" description="Disordered" evidence="7">
    <location>
        <begin position="115"/>
        <end position="160"/>
    </location>
</feature>
<evidence type="ECO:0000256" key="2">
    <source>
        <dbReference type="ARBA" id="ARBA00006898"/>
    </source>
</evidence>
<feature type="compositionally biased region" description="Basic and acidic residues" evidence="7">
    <location>
        <begin position="116"/>
        <end position="127"/>
    </location>
</feature>
<keyword evidence="6" id="KW-0539">Nucleus</keyword>
<dbReference type="InterPro" id="IPR038324">
    <property type="entry name" value="Rpb4/RPC9_sf"/>
</dbReference>
<comment type="similarity">
    <text evidence="2">Belongs to the eukaryotic RPC9 RNA polymerase subunit family.</text>
</comment>
<proteinExistence type="inferred from homology"/>
<name>A0A2G8XSR2_TOXGO</name>
<feature type="compositionally biased region" description="Low complexity" evidence="7">
    <location>
        <begin position="291"/>
        <end position="313"/>
    </location>
</feature>
<feature type="compositionally biased region" description="Polar residues" evidence="7">
    <location>
        <begin position="395"/>
        <end position="410"/>
    </location>
</feature>
<dbReference type="EMBL" id="AGQR02002954">
    <property type="protein sequence ID" value="PIL98046.1"/>
    <property type="molecule type" value="Genomic_DNA"/>
</dbReference>
<dbReference type="GO" id="GO:0006384">
    <property type="term" value="P:transcription initiation at RNA polymerase III promoter"/>
    <property type="evidence" value="ECO:0007669"/>
    <property type="project" value="InterPro"/>
</dbReference>
<feature type="region of interest" description="Disordered" evidence="7">
    <location>
        <begin position="387"/>
        <end position="468"/>
    </location>
</feature>
<dbReference type="InterPro" id="IPR038846">
    <property type="entry name" value="RPC9"/>
</dbReference>
<dbReference type="InterPro" id="IPR005574">
    <property type="entry name" value="Rpb4/RPC9"/>
</dbReference>
<evidence type="ECO:0000256" key="4">
    <source>
        <dbReference type="ARBA" id="ARBA00022478"/>
    </source>
</evidence>
<evidence type="ECO:0000313" key="8">
    <source>
        <dbReference type="EMBL" id="PIL98046.1"/>
    </source>
</evidence>
<dbReference type="Gene3D" id="1.20.1250.40">
    <property type="match status" value="1"/>
</dbReference>
<keyword evidence="4 8" id="KW-0240">DNA-directed RNA polymerase</keyword>
<dbReference type="GO" id="GO:0000166">
    <property type="term" value="F:nucleotide binding"/>
    <property type="evidence" value="ECO:0007669"/>
    <property type="project" value="InterPro"/>
</dbReference>
<organism evidence="8 9">
    <name type="scientific">Toxoplasma gondii COUG</name>
    <dbReference type="NCBI Taxonomy" id="1074873"/>
    <lineage>
        <taxon>Eukaryota</taxon>
        <taxon>Sar</taxon>
        <taxon>Alveolata</taxon>
        <taxon>Apicomplexa</taxon>
        <taxon>Conoidasida</taxon>
        <taxon>Coccidia</taxon>
        <taxon>Eucoccidiorida</taxon>
        <taxon>Eimeriorina</taxon>
        <taxon>Sarcocystidae</taxon>
        <taxon>Toxoplasma</taxon>
    </lineage>
</organism>
<dbReference type="GO" id="GO:0005666">
    <property type="term" value="C:RNA polymerase III complex"/>
    <property type="evidence" value="ECO:0007669"/>
    <property type="project" value="InterPro"/>
</dbReference>
<protein>
    <recommendedName>
        <fullName evidence="3">DNA-directed RNA polymerase III subunit RPC9</fullName>
    </recommendedName>
</protein>
<dbReference type="PANTHER" id="PTHR15561">
    <property type="entry name" value="CALCITONIN GENE-RELATED PEPTIDE-RECEPTOR COMPONENT PROTEIN"/>
    <property type="match status" value="1"/>
</dbReference>
<dbReference type="Proteomes" id="UP000236343">
    <property type="component" value="Unassembled WGS sequence"/>
</dbReference>
<dbReference type="PANTHER" id="PTHR15561:SF0">
    <property type="entry name" value="DNA-DIRECTED RNA POLYMERASE III SUBUNIT RPC9"/>
    <property type="match status" value="1"/>
</dbReference>
<feature type="region of interest" description="Disordered" evidence="7">
    <location>
        <begin position="269"/>
        <end position="371"/>
    </location>
</feature>
<dbReference type="AlphaFoldDB" id="A0A2G8XSR2"/>
<evidence type="ECO:0000256" key="5">
    <source>
        <dbReference type="ARBA" id="ARBA00023163"/>
    </source>
</evidence>
<feature type="region of interest" description="Disordered" evidence="7">
    <location>
        <begin position="36"/>
        <end position="69"/>
    </location>
</feature>
<gene>
    <name evidence="8" type="ORF">TGCOUG_254280</name>
</gene>
<accession>A0A2G8XSR2</accession>
<feature type="compositionally biased region" description="Polar residues" evidence="7">
    <location>
        <begin position="362"/>
        <end position="371"/>
    </location>
</feature>
<feature type="compositionally biased region" description="Low complexity" evidence="7">
    <location>
        <begin position="36"/>
        <end position="49"/>
    </location>
</feature>
<dbReference type="VEuPathDB" id="ToxoDB:TGCOUG_254280"/>
<comment type="subcellular location">
    <subcellularLocation>
        <location evidence="1">Nucleus</location>
    </subcellularLocation>
</comment>
<dbReference type="InterPro" id="IPR010997">
    <property type="entry name" value="HRDC-like_sf"/>
</dbReference>
<dbReference type="SUPFAM" id="SSF47819">
    <property type="entry name" value="HRDC-like"/>
    <property type="match status" value="1"/>
</dbReference>
<reference evidence="8 9" key="1">
    <citation type="journal article" date="2016" name="Nat. Commun.">
        <title>Local admixture of amplified and diversified secreted pathogenesis determinants shapes mosaic Toxoplasma gondii genomes.</title>
        <authorList>
            <person name="Lorenzi H."/>
            <person name="Khan A."/>
            <person name="Behnke M.S."/>
            <person name="Namasivayam S."/>
            <person name="Swapna L.S."/>
            <person name="Hadjithomas M."/>
            <person name="Karamycheva S."/>
            <person name="Pinney D."/>
            <person name="Brunk B.P."/>
            <person name="Ajioka J.W."/>
            <person name="Ajzenberg D."/>
            <person name="Boothroyd J.C."/>
            <person name="Boyle J.P."/>
            <person name="Darde M.L."/>
            <person name="Diaz-Miranda M.A."/>
            <person name="Dubey J.P."/>
            <person name="Fritz H.M."/>
            <person name="Gennari S.M."/>
            <person name="Gregory B.D."/>
            <person name="Kim K."/>
            <person name="Saeij J.P."/>
            <person name="Su C."/>
            <person name="White M.W."/>
            <person name="Zhu X.Q."/>
            <person name="Howe D.K."/>
            <person name="Rosenthal B.M."/>
            <person name="Grigg M.E."/>
            <person name="Parkinson J."/>
            <person name="Liu L."/>
            <person name="Kissinger J.C."/>
            <person name="Roos D.S."/>
            <person name="Sibley L.D."/>
        </authorList>
    </citation>
    <scope>NUCLEOTIDE SEQUENCE [LARGE SCALE GENOMIC DNA]</scope>
    <source>
        <strain evidence="8 9">COUG</strain>
    </source>
</reference>
<evidence type="ECO:0000313" key="9">
    <source>
        <dbReference type="Proteomes" id="UP000236343"/>
    </source>
</evidence>
<evidence type="ECO:0000256" key="3">
    <source>
        <dbReference type="ARBA" id="ARBA00016672"/>
    </source>
</evidence>
<dbReference type="Pfam" id="PF03874">
    <property type="entry name" value="RNA_pol_Rpb4"/>
    <property type="match status" value="1"/>
</dbReference>
<keyword evidence="5" id="KW-0804">Transcription</keyword>